<dbReference type="EMBL" id="HACA01019013">
    <property type="protein sequence ID" value="CDW36374.1"/>
    <property type="molecule type" value="Transcribed_RNA"/>
</dbReference>
<keyword evidence="1" id="KW-1133">Transmembrane helix</keyword>
<reference evidence="2" key="1">
    <citation type="submission" date="2014-05" db="EMBL/GenBank/DDBJ databases">
        <authorList>
            <person name="Chronopoulou M."/>
        </authorList>
    </citation>
    <scope>NUCLEOTIDE SEQUENCE</scope>
    <source>
        <tissue evidence="2">Whole organism</tissue>
    </source>
</reference>
<sequence length="83" mass="9734">MSKRITVPKSSYISPFLTVTIKVPLLHSTNQKKKFSLGPSPNTNIRRSVFIHTFICCFSLLFYQRMMELNVFEIDKFQNFTIL</sequence>
<keyword evidence="1" id="KW-0812">Transmembrane</keyword>
<name>A0A0K2UDQ8_LEPSM</name>
<feature type="non-terminal residue" evidence="2">
    <location>
        <position position="83"/>
    </location>
</feature>
<feature type="transmembrane region" description="Helical" evidence="1">
    <location>
        <begin position="45"/>
        <end position="63"/>
    </location>
</feature>
<proteinExistence type="predicted"/>
<organism evidence="2">
    <name type="scientific">Lepeophtheirus salmonis</name>
    <name type="common">Salmon louse</name>
    <name type="synonym">Caligus salmonis</name>
    <dbReference type="NCBI Taxonomy" id="72036"/>
    <lineage>
        <taxon>Eukaryota</taxon>
        <taxon>Metazoa</taxon>
        <taxon>Ecdysozoa</taxon>
        <taxon>Arthropoda</taxon>
        <taxon>Crustacea</taxon>
        <taxon>Multicrustacea</taxon>
        <taxon>Hexanauplia</taxon>
        <taxon>Copepoda</taxon>
        <taxon>Siphonostomatoida</taxon>
        <taxon>Caligidae</taxon>
        <taxon>Lepeophtheirus</taxon>
    </lineage>
</organism>
<accession>A0A0K2UDQ8</accession>
<protein>
    <submittedName>
        <fullName evidence="2">Uncharacterized protein</fullName>
    </submittedName>
</protein>
<keyword evidence="1" id="KW-0472">Membrane</keyword>
<evidence type="ECO:0000256" key="1">
    <source>
        <dbReference type="SAM" id="Phobius"/>
    </source>
</evidence>
<dbReference type="AlphaFoldDB" id="A0A0K2UDQ8"/>
<evidence type="ECO:0000313" key="2">
    <source>
        <dbReference type="EMBL" id="CDW36374.1"/>
    </source>
</evidence>